<comment type="caution">
    <text evidence="7">The sequence shown here is derived from an EMBL/GenBank/DDBJ whole genome shotgun (WGS) entry which is preliminary data.</text>
</comment>
<dbReference type="Gene3D" id="3.40.50.150">
    <property type="entry name" value="Vaccinia Virus protein VP39"/>
    <property type="match status" value="1"/>
</dbReference>
<dbReference type="RefSeq" id="WP_319615767.1">
    <property type="nucleotide sequence ID" value="NZ_JAWXYB010000018.1"/>
</dbReference>
<keyword evidence="4 6" id="KW-0808">Transferase</keyword>
<accession>A0AAW9DWC4</accession>
<dbReference type="Proteomes" id="UP001279553">
    <property type="component" value="Unassembled WGS sequence"/>
</dbReference>
<dbReference type="PANTHER" id="PTHR31760:SF0">
    <property type="entry name" value="S-ADENOSYL-L-METHIONINE-DEPENDENT METHYLTRANSFERASES SUPERFAMILY PROTEIN"/>
    <property type="match status" value="1"/>
</dbReference>
<feature type="binding site" evidence="6">
    <location>
        <position position="75"/>
    </location>
    <ligand>
        <name>S-adenosyl-L-methionine</name>
        <dbReference type="ChEBI" id="CHEBI:59789"/>
    </ligand>
</feature>
<dbReference type="PANTHER" id="PTHR31760">
    <property type="entry name" value="S-ADENOSYL-L-METHIONINE-DEPENDENT METHYLTRANSFERASES SUPERFAMILY PROTEIN"/>
    <property type="match status" value="1"/>
</dbReference>
<dbReference type="GO" id="GO:0070043">
    <property type="term" value="F:rRNA (guanine-N7-)-methyltransferase activity"/>
    <property type="evidence" value="ECO:0007669"/>
    <property type="project" value="UniProtKB-UniRule"/>
</dbReference>
<feature type="binding site" evidence="6">
    <location>
        <position position="139"/>
    </location>
    <ligand>
        <name>S-adenosyl-L-methionine</name>
        <dbReference type="ChEBI" id="CHEBI:59789"/>
    </ligand>
</feature>
<keyword evidence="5 6" id="KW-0949">S-adenosyl-L-methionine</keyword>
<sequence length="207" mass="22637">MTRIEEKIGDASNVSRETKDAFRTYSAAIRSWTGRINLIARSDATDEAIWERHIADSLQILPLIPDGVDRAVDLGSGAGLPGLVVAIERRDIEVTMIESDRRKAAFLQTMVATLGLRATVRAERIEQVKMAPVPLVTARALAPLPKLLAYAVNFLSPDGVCLFLKGQSVGAELAEAAAQWRMRVEQFPSRTAPGSFILRISELQRAA</sequence>
<protein>
    <recommendedName>
        <fullName evidence="6">Ribosomal RNA small subunit methyltransferase G</fullName>
        <ecNumber evidence="6">2.1.1.170</ecNumber>
    </recommendedName>
    <alternativeName>
        <fullName evidence="6">16S rRNA 7-methylguanosine methyltransferase</fullName>
        <shortName evidence="6">16S rRNA m7G methyltransferase</shortName>
    </alternativeName>
</protein>
<dbReference type="SUPFAM" id="SSF53335">
    <property type="entry name" value="S-adenosyl-L-methionine-dependent methyltransferases"/>
    <property type="match status" value="1"/>
</dbReference>
<dbReference type="HAMAP" id="MF_00074">
    <property type="entry name" value="16SrRNA_methyltr_G"/>
    <property type="match status" value="1"/>
</dbReference>
<keyword evidence="1 6" id="KW-0963">Cytoplasm</keyword>
<keyword evidence="2 6" id="KW-0698">rRNA processing</keyword>
<keyword evidence="8" id="KW-1185">Reference proteome</keyword>
<organism evidence="7 8">
    <name type="scientific">Acidiphilium acidophilum</name>
    <name type="common">Thiobacillus acidophilus</name>
    <dbReference type="NCBI Taxonomy" id="76588"/>
    <lineage>
        <taxon>Bacteria</taxon>
        <taxon>Pseudomonadati</taxon>
        <taxon>Pseudomonadota</taxon>
        <taxon>Alphaproteobacteria</taxon>
        <taxon>Acetobacterales</taxon>
        <taxon>Acidocellaceae</taxon>
        <taxon>Acidiphilium</taxon>
    </lineage>
</organism>
<dbReference type="InterPro" id="IPR003682">
    <property type="entry name" value="rRNA_ssu_MeTfrase_G"/>
</dbReference>
<reference evidence="7 8" key="1">
    <citation type="submission" date="2023-11" db="EMBL/GenBank/DDBJ databases">
        <title>MicrobeMod: A computational toolkit for identifying prokaryotic methylation and restriction-modification with nanopore sequencing.</title>
        <authorList>
            <person name="Crits-Christoph A."/>
            <person name="Kang S.C."/>
            <person name="Lee H."/>
            <person name="Ostrov N."/>
        </authorList>
    </citation>
    <scope>NUCLEOTIDE SEQUENCE [LARGE SCALE GENOMIC DNA]</scope>
    <source>
        <strain evidence="7 8">DSMZ 700</strain>
    </source>
</reference>
<evidence type="ECO:0000313" key="7">
    <source>
        <dbReference type="EMBL" id="MDX5932912.1"/>
    </source>
</evidence>
<comment type="subcellular location">
    <subcellularLocation>
        <location evidence="6">Cytoplasm</location>
    </subcellularLocation>
</comment>
<evidence type="ECO:0000256" key="3">
    <source>
        <dbReference type="ARBA" id="ARBA00022603"/>
    </source>
</evidence>
<dbReference type="PIRSF" id="PIRSF003078">
    <property type="entry name" value="GidB"/>
    <property type="match status" value="1"/>
</dbReference>
<evidence type="ECO:0000256" key="6">
    <source>
        <dbReference type="HAMAP-Rule" id="MF_00074"/>
    </source>
</evidence>
<feature type="binding site" evidence="6">
    <location>
        <begin position="125"/>
        <end position="126"/>
    </location>
    <ligand>
        <name>S-adenosyl-L-methionine</name>
        <dbReference type="ChEBI" id="CHEBI:59789"/>
    </ligand>
</feature>
<evidence type="ECO:0000256" key="2">
    <source>
        <dbReference type="ARBA" id="ARBA00022552"/>
    </source>
</evidence>
<keyword evidence="3 6" id="KW-0489">Methyltransferase</keyword>
<comment type="similarity">
    <text evidence="6">Belongs to the methyltransferase superfamily. RNA methyltransferase RsmG family.</text>
</comment>
<gene>
    <name evidence="6 7" type="primary">rsmG</name>
    <name evidence="7" type="ORF">SIL87_19350</name>
</gene>
<evidence type="ECO:0000256" key="1">
    <source>
        <dbReference type="ARBA" id="ARBA00022490"/>
    </source>
</evidence>
<dbReference type="NCBIfam" id="TIGR00138">
    <property type="entry name" value="rsmG_gidB"/>
    <property type="match status" value="1"/>
</dbReference>
<comment type="catalytic activity">
    <reaction evidence="6">
        <text>guanosine(527) in 16S rRNA + S-adenosyl-L-methionine = N(7)-methylguanosine(527) in 16S rRNA + S-adenosyl-L-homocysteine</text>
        <dbReference type="Rhea" id="RHEA:42732"/>
        <dbReference type="Rhea" id="RHEA-COMP:10209"/>
        <dbReference type="Rhea" id="RHEA-COMP:10210"/>
        <dbReference type="ChEBI" id="CHEBI:57856"/>
        <dbReference type="ChEBI" id="CHEBI:59789"/>
        <dbReference type="ChEBI" id="CHEBI:74269"/>
        <dbReference type="ChEBI" id="CHEBI:74480"/>
        <dbReference type="EC" id="2.1.1.170"/>
    </reaction>
</comment>
<comment type="function">
    <text evidence="6">Specifically methylates the N7 position of guanine in position 527 of 16S rRNA.</text>
</comment>
<evidence type="ECO:0000256" key="4">
    <source>
        <dbReference type="ARBA" id="ARBA00022679"/>
    </source>
</evidence>
<name>A0AAW9DWC4_ACIAO</name>
<dbReference type="Pfam" id="PF02527">
    <property type="entry name" value="GidB"/>
    <property type="match status" value="1"/>
</dbReference>
<dbReference type="EMBL" id="JAWXYB010000018">
    <property type="protein sequence ID" value="MDX5932912.1"/>
    <property type="molecule type" value="Genomic_DNA"/>
</dbReference>
<proteinExistence type="inferred from homology"/>
<dbReference type="EC" id="2.1.1.170" evidence="6"/>
<evidence type="ECO:0000256" key="5">
    <source>
        <dbReference type="ARBA" id="ARBA00022691"/>
    </source>
</evidence>
<comment type="caution">
    <text evidence="6">Lacks conserved residue(s) required for the propagation of feature annotation.</text>
</comment>
<dbReference type="GO" id="GO:0005829">
    <property type="term" value="C:cytosol"/>
    <property type="evidence" value="ECO:0007669"/>
    <property type="project" value="TreeGrafter"/>
</dbReference>
<dbReference type="InterPro" id="IPR029063">
    <property type="entry name" value="SAM-dependent_MTases_sf"/>
</dbReference>
<dbReference type="AlphaFoldDB" id="A0AAW9DWC4"/>
<feature type="binding site" evidence="6">
    <location>
        <position position="80"/>
    </location>
    <ligand>
        <name>S-adenosyl-L-methionine</name>
        <dbReference type="ChEBI" id="CHEBI:59789"/>
    </ligand>
</feature>
<evidence type="ECO:0000313" key="8">
    <source>
        <dbReference type="Proteomes" id="UP001279553"/>
    </source>
</evidence>